<dbReference type="EMBL" id="LAZR01051063">
    <property type="protein sequence ID" value="KKK85976.1"/>
    <property type="molecule type" value="Genomic_DNA"/>
</dbReference>
<protein>
    <submittedName>
        <fullName evidence="1">Uncharacterized protein</fullName>
    </submittedName>
</protein>
<accession>A0A0F9BNP8</accession>
<comment type="caution">
    <text evidence="1">The sequence shown here is derived from an EMBL/GenBank/DDBJ whole genome shotgun (WGS) entry which is preliminary data.</text>
</comment>
<proteinExistence type="predicted"/>
<dbReference type="AlphaFoldDB" id="A0A0F9BNP8"/>
<organism evidence="1">
    <name type="scientific">marine sediment metagenome</name>
    <dbReference type="NCBI Taxonomy" id="412755"/>
    <lineage>
        <taxon>unclassified sequences</taxon>
        <taxon>metagenomes</taxon>
        <taxon>ecological metagenomes</taxon>
    </lineage>
</organism>
<evidence type="ECO:0000313" key="1">
    <source>
        <dbReference type="EMBL" id="KKK85976.1"/>
    </source>
</evidence>
<gene>
    <name evidence="1" type="ORF">LCGC14_2767860</name>
</gene>
<sequence>MDKYHVKLIFTEPLLGTVPKDPDVYSTHIMSKAALTDEQIAEELASVEHSEEKGWTGFHTGSNGRPFLYDYVIKGFFKDACSMLRRSTDFKSSKLTAHKKVIDGLVFVLPRKIYLELNGLELSVLERPLRAQTAQGERVALARSDIALVGTSIDFSLKILGTVKQGLLEEWFGYGSFRGLGQWRNAGYGRFDYTLAKA</sequence>
<name>A0A0F9BNP8_9ZZZZ</name>
<reference evidence="1" key="1">
    <citation type="journal article" date="2015" name="Nature">
        <title>Complex archaea that bridge the gap between prokaryotes and eukaryotes.</title>
        <authorList>
            <person name="Spang A."/>
            <person name="Saw J.H."/>
            <person name="Jorgensen S.L."/>
            <person name="Zaremba-Niedzwiedzka K."/>
            <person name="Martijn J."/>
            <person name="Lind A.E."/>
            <person name="van Eijk R."/>
            <person name="Schleper C."/>
            <person name="Guy L."/>
            <person name="Ettema T.J."/>
        </authorList>
    </citation>
    <scope>NUCLEOTIDE SEQUENCE</scope>
</reference>